<evidence type="ECO:0000313" key="1">
    <source>
        <dbReference type="EMBL" id="KEQ03971.1"/>
    </source>
</evidence>
<sequence length="130" mass="15020">MPDRINTRLATRTAEMLALPHQVCRRRDCRRNNACSWHRNANGEPCCLINLTAEQRAIFDDVYRAARFAQGFLGTNPEYFQAQAGEQRELDDLAIAIARKSRDRFNRAKWDAAWRARERQARTRGEGGRG</sequence>
<proteinExistence type="predicted"/>
<gene>
    <name evidence="1" type="ORF">GV68_14005</name>
</gene>
<protein>
    <submittedName>
        <fullName evidence="1">Uncharacterized protein</fullName>
    </submittedName>
</protein>
<evidence type="ECO:0000313" key="2">
    <source>
        <dbReference type="Proteomes" id="UP000052167"/>
    </source>
</evidence>
<dbReference type="AlphaFoldDB" id="A0A922T722"/>
<dbReference type="RefSeq" id="WP_037168798.1">
    <property type="nucleotide sequence ID" value="NZ_CAJXID010000007.1"/>
</dbReference>
<organism evidence="1 2">
    <name type="scientific">Pseudorhizobium pelagicum</name>
    <dbReference type="NCBI Taxonomy" id="1509405"/>
    <lineage>
        <taxon>Bacteria</taxon>
        <taxon>Pseudomonadati</taxon>
        <taxon>Pseudomonadota</taxon>
        <taxon>Alphaproteobacteria</taxon>
        <taxon>Hyphomicrobiales</taxon>
        <taxon>Rhizobiaceae</taxon>
        <taxon>Rhizobium/Agrobacterium group</taxon>
        <taxon>Pseudorhizobium</taxon>
    </lineage>
</organism>
<dbReference type="EMBL" id="JOKJ01000028">
    <property type="protein sequence ID" value="KEQ03971.1"/>
    <property type="molecule type" value="Genomic_DNA"/>
</dbReference>
<dbReference type="Proteomes" id="UP000052167">
    <property type="component" value="Unassembled WGS sequence"/>
</dbReference>
<dbReference type="OrthoDB" id="8420288at2"/>
<keyword evidence="2" id="KW-1185">Reference proteome</keyword>
<accession>A0A922T722</accession>
<name>A0A922T722_9HYPH</name>
<comment type="caution">
    <text evidence="1">The sequence shown here is derived from an EMBL/GenBank/DDBJ whole genome shotgun (WGS) entry which is preliminary data.</text>
</comment>
<reference evidence="1 2" key="1">
    <citation type="submission" date="2014-06" db="EMBL/GenBank/DDBJ databases">
        <title>Rhizobium pelagicum/R2-400B4.</title>
        <authorList>
            <person name="Kimes N.E."/>
            <person name="Lopez-Perez M."/>
        </authorList>
    </citation>
    <scope>NUCLEOTIDE SEQUENCE [LARGE SCALE GENOMIC DNA]</scope>
    <source>
        <strain evidence="1 2">R2-400B4</strain>
    </source>
</reference>